<accession>A0ABD5RPU7</accession>
<evidence type="ECO:0000259" key="2">
    <source>
        <dbReference type="Pfam" id="PF07883"/>
    </source>
</evidence>
<dbReference type="Proteomes" id="UP001596099">
    <property type="component" value="Unassembled WGS sequence"/>
</dbReference>
<dbReference type="InterPro" id="IPR011051">
    <property type="entry name" value="RmlC_Cupin_sf"/>
</dbReference>
<evidence type="ECO:0000256" key="1">
    <source>
        <dbReference type="ARBA" id="ARBA00022723"/>
    </source>
</evidence>
<protein>
    <submittedName>
        <fullName evidence="3">Cupin domain-containing protein</fullName>
    </submittedName>
</protein>
<evidence type="ECO:0000313" key="4">
    <source>
        <dbReference type="Proteomes" id="UP001596099"/>
    </source>
</evidence>
<dbReference type="EMBL" id="JBHSQH010000001">
    <property type="protein sequence ID" value="MFC5972314.1"/>
    <property type="molecule type" value="Genomic_DNA"/>
</dbReference>
<dbReference type="InterPro" id="IPR013096">
    <property type="entry name" value="Cupin_2"/>
</dbReference>
<dbReference type="PANTHER" id="PTHR35848">
    <property type="entry name" value="OXALATE-BINDING PROTEIN"/>
    <property type="match status" value="1"/>
</dbReference>
<dbReference type="SUPFAM" id="SSF51182">
    <property type="entry name" value="RmlC-like cupins"/>
    <property type="match status" value="1"/>
</dbReference>
<organism evidence="3 4">
    <name type="scientific">Halomarina salina</name>
    <dbReference type="NCBI Taxonomy" id="1872699"/>
    <lineage>
        <taxon>Archaea</taxon>
        <taxon>Methanobacteriati</taxon>
        <taxon>Methanobacteriota</taxon>
        <taxon>Stenosarchaea group</taxon>
        <taxon>Halobacteria</taxon>
        <taxon>Halobacteriales</taxon>
        <taxon>Natronomonadaceae</taxon>
        <taxon>Halomarina</taxon>
    </lineage>
</organism>
<dbReference type="InterPro" id="IPR051610">
    <property type="entry name" value="GPI/OXD"/>
</dbReference>
<reference evidence="3 4" key="1">
    <citation type="journal article" date="2019" name="Int. J. Syst. Evol. Microbiol.">
        <title>The Global Catalogue of Microorganisms (GCM) 10K type strain sequencing project: providing services to taxonomists for standard genome sequencing and annotation.</title>
        <authorList>
            <consortium name="The Broad Institute Genomics Platform"/>
            <consortium name="The Broad Institute Genome Sequencing Center for Infectious Disease"/>
            <person name="Wu L."/>
            <person name="Ma J."/>
        </authorList>
    </citation>
    <scope>NUCLEOTIDE SEQUENCE [LARGE SCALE GENOMIC DNA]</scope>
    <source>
        <strain evidence="3 4">CGMCC 1.12543</strain>
    </source>
</reference>
<keyword evidence="4" id="KW-1185">Reference proteome</keyword>
<keyword evidence="1" id="KW-0479">Metal-binding</keyword>
<sequence length="115" mass="12535">MSDSDSTPYTGFVMADTPGERMTLDGCDVHVVHHDPGTEREEHTHEETHIVFVRSGRMRWSVDGEYRETGPGDTTVTPGGVTHSWEVLGDDPARVVCVTAPPEADSRPGLTDDGE</sequence>
<dbReference type="RefSeq" id="WP_247415472.1">
    <property type="nucleotide sequence ID" value="NZ_JALLGW010000001.1"/>
</dbReference>
<dbReference type="AlphaFoldDB" id="A0ABD5RPU7"/>
<name>A0ABD5RPU7_9EURY</name>
<gene>
    <name evidence="3" type="ORF">ACFPYI_13315</name>
</gene>
<dbReference type="Gene3D" id="2.60.120.10">
    <property type="entry name" value="Jelly Rolls"/>
    <property type="match status" value="1"/>
</dbReference>
<dbReference type="GO" id="GO:0046872">
    <property type="term" value="F:metal ion binding"/>
    <property type="evidence" value="ECO:0007669"/>
    <property type="project" value="UniProtKB-KW"/>
</dbReference>
<feature type="domain" description="Cupin type-2" evidence="2">
    <location>
        <begin position="31"/>
        <end position="98"/>
    </location>
</feature>
<comment type="caution">
    <text evidence="3">The sequence shown here is derived from an EMBL/GenBank/DDBJ whole genome shotgun (WGS) entry which is preliminary data.</text>
</comment>
<dbReference type="Pfam" id="PF07883">
    <property type="entry name" value="Cupin_2"/>
    <property type="match status" value="1"/>
</dbReference>
<proteinExistence type="predicted"/>
<dbReference type="InterPro" id="IPR014710">
    <property type="entry name" value="RmlC-like_jellyroll"/>
</dbReference>
<evidence type="ECO:0000313" key="3">
    <source>
        <dbReference type="EMBL" id="MFC5972314.1"/>
    </source>
</evidence>